<organism evidence="1 2">
    <name type="scientific">Serendipita indica (strain DSM 11827)</name>
    <name type="common">Root endophyte fungus</name>
    <name type="synonym">Piriformospora indica</name>
    <dbReference type="NCBI Taxonomy" id="1109443"/>
    <lineage>
        <taxon>Eukaryota</taxon>
        <taxon>Fungi</taxon>
        <taxon>Dikarya</taxon>
        <taxon>Basidiomycota</taxon>
        <taxon>Agaricomycotina</taxon>
        <taxon>Agaricomycetes</taxon>
        <taxon>Sebacinales</taxon>
        <taxon>Serendipitaceae</taxon>
        <taxon>Serendipita</taxon>
    </lineage>
</organism>
<dbReference type="InParanoid" id="G4TYM9"/>
<name>G4TYM9_SERID</name>
<proteinExistence type="predicted"/>
<dbReference type="AlphaFoldDB" id="G4TYM9"/>
<dbReference type="Proteomes" id="UP000007148">
    <property type="component" value="Unassembled WGS sequence"/>
</dbReference>
<protein>
    <submittedName>
        <fullName evidence="1">Uncharacterized protein</fullName>
    </submittedName>
</protein>
<dbReference type="HOGENOM" id="CLU_2590644_0_0_1"/>
<evidence type="ECO:0000313" key="1">
    <source>
        <dbReference type="EMBL" id="CCA76422.1"/>
    </source>
</evidence>
<comment type="caution">
    <text evidence="1">The sequence shown here is derived from an EMBL/GenBank/DDBJ whole genome shotgun (WGS) entry which is preliminary data.</text>
</comment>
<dbReference type="EMBL" id="CAFZ01000744">
    <property type="protein sequence ID" value="CCA76422.1"/>
    <property type="molecule type" value="Genomic_DNA"/>
</dbReference>
<sequence>MPQITLALQNAFGPQFRGQGIKGPANVCLSNWKQRYSLYVVKSRTGMELTTLPRSRSRYCKDKKPSQVIHIRPSGHYIDI</sequence>
<evidence type="ECO:0000313" key="2">
    <source>
        <dbReference type="Proteomes" id="UP000007148"/>
    </source>
</evidence>
<keyword evidence="2" id="KW-1185">Reference proteome</keyword>
<reference evidence="1 2" key="1">
    <citation type="journal article" date="2011" name="PLoS Pathog.">
        <title>Endophytic Life Strategies Decoded by Genome and Transcriptome Analyses of the Mutualistic Root Symbiont Piriformospora indica.</title>
        <authorList>
            <person name="Zuccaro A."/>
            <person name="Lahrmann U."/>
            <person name="Guldener U."/>
            <person name="Langen G."/>
            <person name="Pfiffi S."/>
            <person name="Biedenkopf D."/>
            <person name="Wong P."/>
            <person name="Samans B."/>
            <person name="Grimm C."/>
            <person name="Basiewicz M."/>
            <person name="Murat C."/>
            <person name="Martin F."/>
            <person name="Kogel K.H."/>
        </authorList>
    </citation>
    <scope>NUCLEOTIDE SEQUENCE [LARGE SCALE GENOMIC DNA]</scope>
    <source>
        <strain evidence="1 2">DSM 11827</strain>
    </source>
</reference>
<accession>G4TYM9</accession>
<gene>
    <name evidence="1" type="ORF">PIIN_10415</name>
</gene>